<dbReference type="InterPro" id="IPR017970">
    <property type="entry name" value="Homeobox_CS"/>
</dbReference>
<feature type="compositionally biased region" description="Low complexity" evidence="15">
    <location>
        <begin position="744"/>
        <end position="764"/>
    </location>
</feature>
<evidence type="ECO:0000256" key="3">
    <source>
        <dbReference type="ARBA" id="ARBA00022553"/>
    </source>
</evidence>
<feature type="compositionally biased region" description="Polar residues" evidence="15">
    <location>
        <begin position="1075"/>
        <end position="1097"/>
    </location>
</feature>
<reference evidence="18" key="1">
    <citation type="journal article" date="2023" name="G3 (Bethesda)">
        <title>A reference genome for the long-term kleptoplast-retaining sea slug Elysia crispata morphotype clarki.</title>
        <authorList>
            <person name="Eastman K.E."/>
            <person name="Pendleton A.L."/>
            <person name="Shaikh M.A."/>
            <person name="Suttiyut T."/>
            <person name="Ogas R."/>
            <person name="Tomko P."/>
            <person name="Gavelis G."/>
            <person name="Widhalm J.R."/>
            <person name="Wisecaver J.H."/>
        </authorList>
    </citation>
    <scope>NUCLEOTIDE SEQUENCE</scope>
    <source>
        <strain evidence="18">ECLA1</strain>
    </source>
</reference>
<dbReference type="PANTHER" id="PTHR14043">
    <property type="entry name" value="CCAAT DISPLACEMENT PROTEIN-RELATED"/>
    <property type="match status" value="1"/>
</dbReference>
<dbReference type="Gene3D" id="1.10.10.60">
    <property type="entry name" value="Homeodomain-like"/>
    <property type="match status" value="1"/>
</dbReference>
<feature type="region of interest" description="Disordered" evidence="15">
    <location>
        <begin position="1"/>
        <end position="63"/>
    </location>
</feature>
<dbReference type="Pfam" id="PF02376">
    <property type="entry name" value="CUT"/>
    <property type="match status" value="3"/>
</dbReference>
<comment type="similarity">
    <text evidence="2 13">Belongs to the CUT homeobox family.</text>
</comment>
<evidence type="ECO:0000256" key="8">
    <source>
        <dbReference type="ARBA" id="ARBA00023155"/>
    </source>
</evidence>
<feature type="compositionally biased region" description="Low complexity" evidence="15">
    <location>
        <begin position="886"/>
        <end position="913"/>
    </location>
</feature>
<dbReference type="InterPro" id="IPR003350">
    <property type="entry name" value="CUT_dom"/>
</dbReference>
<dbReference type="PROSITE" id="PS50071">
    <property type="entry name" value="HOMEOBOX_2"/>
    <property type="match status" value="1"/>
</dbReference>
<keyword evidence="9 13" id="KW-0804">Transcription</keyword>
<feature type="compositionally biased region" description="Low complexity" evidence="15">
    <location>
        <begin position="47"/>
        <end position="63"/>
    </location>
</feature>
<dbReference type="PROSITE" id="PS00027">
    <property type="entry name" value="HOMEOBOX_1"/>
    <property type="match status" value="1"/>
</dbReference>
<feature type="compositionally biased region" description="Low complexity" evidence="15">
    <location>
        <begin position="1006"/>
        <end position="1026"/>
    </location>
</feature>
<evidence type="ECO:0000256" key="11">
    <source>
        <dbReference type="PROSITE-ProRule" id="PRU00108"/>
    </source>
</evidence>
<keyword evidence="8 11" id="KW-0371">Homeobox</keyword>
<feature type="region of interest" description="Disordered" evidence="15">
    <location>
        <begin position="1447"/>
        <end position="1475"/>
    </location>
</feature>
<keyword evidence="7 11" id="KW-0238">DNA-binding</keyword>
<feature type="compositionally biased region" description="Low complexity" evidence="15">
    <location>
        <begin position="1825"/>
        <end position="1834"/>
    </location>
</feature>
<feature type="region of interest" description="Disordered" evidence="15">
    <location>
        <begin position="448"/>
        <end position="522"/>
    </location>
</feature>
<feature type="region of interest" description="Disordered" evidence="15">
    <location>
        <begin position="1258"/>
        <end position="1402"/>
    </location>
</feature>
<feature type="compositionally biased region" description="Gly residues" evidence="15">
    <location>
        <begin position="1752"/>
        <end position="1762"/>
    </location>
</feature>
<feature type="compositionally biased region" description="Gly residues" evidence="15">
    <location>
        <begin position="1687"/>
        <end position="1700"/>
    </location>
</feature>
<dbReference type="PROSITE" id="PS51042">
    <property type="entry name" value="CUT"/>
    <property type="match status" value="3"/>
</dbReference>
<evidence type="ECO:0000256" key="6">
    <source>
        <dbReference type="ARBA" id="ARBA00023054"/>
    </source>
</evidence>
<feature type="compositionally biased region" description="Low complexity" evidence="15">
    <location>
        <begin position="262"/>
        <end position="297"/>
    </location>
</feature>
<feature type="domain" description="CUT" evidence="17">
    <location>
        <begin position="1487"/>
        <end position="1574"/>
    </location>
</feature>
<evidence type="ECO:0000256" key="5">
    <source>
        <dbReference type="ARBA" id="ARBA00023015"/>
    </source>
</evidence>
<evidence type="ECO:0000259" key="16">
    <source>
        <dbReference type="PROSITE" id="PS50071"/>
    </source>
</evidence>
<dbReference type="InterPro" id="IPR010982">
    <property type="entry name" value="Lambda_DNA-bd_dom_sf"/>
</dbReference>
<evidence type="ECO:0000256" key="15">
    <source>
        <dbReference type="SAM" id="MobiDB-lite"/>
    </source>
</evidence>
<dbReference type="FunFam" id="1.10.260.40:FF:000010">
    <property type="entry name" value="Cut-like homeobox 1a"/>
    <property type="match status" value="1"/>
</dbReference>
<feature type="compositionally biased region" description="Polar residues" evidence="15">
    <location>
        <begin position="770"/>
        <end position="782"/>
    </location>
</feature>
<feature type="domain" description="CUT" evidence="17">
    <location>
        <begin position="1167"/>
        <end position="1254"/>
    </location>
</feature>
<keyword evidence="4" id="KW-0677">Repeat</keyword>
<feature type="region of interest" description="Disordered" evidence="15">
    <location>
        <begin position="1574"/>
        <end position="1621"/>
    </location>
</feature>
<evidence type="ECO:0000313" key="19">
    <source>
        <dbReference type="Proteomes" id="UP001283361"/>
    </source>
</evidence>
<evidence type="ECO:0000256" key="1">
    <source>
        <dbReference type="ARBA" id="ARBA00004123"/>
    </source>
</evidence>
<feature type="compositionally biased region" description="Pro residues" evidence="15">
    <location>
        <begin position="1375"/>
        <end position="1391"/>
    </location>
</feature>
<feature type="compositionally biased region" description="Low complexity" evidence="15">
    <location>
        <begin position="506"/>
        <end position="519"/>
    </location>
</feature>
<dbReference type="SUPFAM" id="SSF46689">
    <property type="entry name" value="Homeodomain-like"/>
    <property type="match status" value="1"/>
</dbReference>
<protein>
    <recommendedName>
        <fullName evidence="13">Homeobox protein cut-like</fullName>
    </recommendedName>
</protein>
<feature type="compositionally biased region" description="Low complexity" evidence="15">
    <location>
        <begin position="562"/>
        <end position="590"/>
    </location>
</feature>
<feature type="compositionally biased region" description="Basic and acidic residues" evidence="15">
    <location>
        <begin position="789"/>
        <end position="800"/>
    </location>
</feature>
<keyword evidence="5 13" id="KW-0805">Transcription regulation</keyword>
<feature type="compositionally biased region" description="Low complexity" evidence="15">
    <location>
        <begin position="985"/>
        <end position="999"/>
    </location>
</feature>
<sequence length="2070" mass="214975">MEMVMADLERANERAAQAERHTEKLKQQLAVAGQSLDTGPGAGAGPDGASISTGGSDGGSSATDQAMDILKRSTLEVELAAKEKEIAQLVEDVQRLQASLSKLRESTSAQVARLEEELSSKNQAFRLLEEKLQTQEDYEEVKRELRVLKSIEFSSSEGATAGGSEESVGKSLEVLLLEKNKTLQGENTHIKVLNTSLADNFTTGSGSGITTETPFSAPGSPSSTLPTSSRVCSTTTTNTSHSSATKPDTSSPVPASADGLASFSPSLPLSSSTSSSSSSSCTTSTTTTTTVTSNATDSSEESITNCRDISIGGSGPSPAAPSSTSHPTYRQPSAASSGAAGKSSMSSGSSKPSSSPSSIKREAPSPGVSTTSSSRGTPSSLPPPLPLALLQPGSLLASTNPISSIATGNTTTDAAFTAAAVAAAAAAAAASSEAAALNFYHQQHLVQHHHQQLQLQQQQHHRGTLGSTPTSTPSSSHPRLSPSNNNHKLASPDVPASPSAPPPQSPLASLTSTTSGLPLDPRHFAPPMSPFYAFPGSPFHPAFLPLNMVKAEAGLVPGLAGLPSGTAPGGSSSSARESSTTSSAQSTPGGLDTAAVARTVRELLSINNIGQRLFAKHVLGLSQGTVSELLSKPKSWDKLTEKGRESYRKMHAWATDDANIMALKAISPKKGTQTMAPNNSYKEKEDSVTEERIANILNEAQVAMHMKKSLEQQQVANAVVSSIYHHELSKMSGVPPSPSPHHPPAGLSMLGSPGLPPSSLANGPVFPGVSPSSTSANFRSTKGSSRGDGGSRHSMDSSDGRRHHHSGGSGPATAQDEAASAQEMVARIYRQELEKLKKAADAAGNVAASAMYAQELSRISTTTSSSSSNAKNDSSNNRSVVDDSSDNNNVPKSCSSSPLSNLSSSSPLAPSNRNHNHHKQHQEHLQQKQPLQSNLPPQHAPSSPASLAFPKSDPGSPETAPRALDYRISSSRPLNGICLKAEPADSSSDNNNLSDLTNNYGAIDLSKPSSHTASSSPRSSPTTSDSGAHTGSAFFQVNPRLNGHTAFPVIPLVSSNISNKANNLKSGGNAGVLGENTNSASNPVTPLPSQQQPQGNSAVPGAGGAAGGPRYGSVPPSECLSPLQRMQNIANSLNSRGGNGGPPGSGSTPPTGPGNKPLRAVLPPITQEEFDRYANMNTDELVKKVKETLSQYSISQRLFGESVLGLSQGSVSDLLARPKPWHMLTQKGREPFIRMQLFLEDTESIPKLVASQYRIPPDKLMRSSSRGSSEPDSPFEVSASSRSQTSSSLPLHQALPLPPLQLPPPLPPPPPPPLPQQQSQQHSPLSLSSSSSSCPRGAAITTPSSSSSACKDDPTSPASPRSPSPRSPASSSPSPSTPVHPPVPYGPPFLPSPSILSPAAQHHQRFPSLHALHGLPSPGSVPLPEHFSPGLAAAILPPASDHRVWGTTSSSFTSTTTATTRAPSPPSSSSSSSALPTAPLTFPSSMLEVIAMTSEIDTLTLTSRVKDVLQFHNLGQKLFGEAVLGLSQGSVSELLSKPKPWHMLSIKGREPFIKMHLWLGDPQNVEHLKLYQTQMKAHRRRKSSMEQHSSSAGAGDPQRNGGAAGTGFDSPGTPSQPKRPRVFFTEDQKDSLRRAYAQDPYPNQGTIEALARSLGVGVKTVINWFHNHRMRAKQQHHSGWDRPAGGDAAGGGGGVGGGGSLSVKSEADESSNQSDMSSVSGDISNQTPVTGGAPPPVSSSLPSALTANSNSVGGGGGGGGGVTPADLNQWMFPKFEPMNPLRKVHNNFISAVGSGGTVAIGNDEDNKENNGGLPEDDMDEPDCLDASTSNINNNNDKEKTDDNGSAESEGQEEENDDGNEDENQPRKRQRTGEAENISPSSTMSALPPGAASRHAVASAGLVSVGSVPGASTSGVNKRKRSQPQRVFEGAQLDKLGTSSSFSVGAGSRSYPAGAAKINEDEEGQAMLLGYGNGDESGDNDDDDDDGGVGDDMDGEDDVGDVEEDDDDDDDGVGEDDGPTMPSFNNVSLKKISQSCGAGGEVQGADAGLSKAARLELDTPSPAVIEQENFS</sequence>
<organism evidence="18 19">
    <name type="scientific">Elysia crispata</name>
    <name type="common">lettuce slug</name>
    <dbReference type="NCBI Taxonomy" id="231223"/>
    <lineage>
        <taxon>Eukaryota</taxon>
        <taxon>Metazoa</taxon>
        <taxon>Spiralia</taxon>
        <taxon>Lophotrochozoa</taxon>
        <taxon>Mollusca</taxon>
        <taxon>Gastropoda</taxon>
        <taxon>Heterobranchia</taxon>
        <taxon>Euthyneura</taxon>
        <taxon>Panpulmonata</taxon>
        <taxon>Sacoglossa</taxon>
        <taxon>Placobranchoidea</taxon>
        <taxon>Plakobranchidae</taxon>
        <taxon>Elysia</taxon>
    </lineage>
</organism>
<feature type="compositionally biased region" description="Polar residues" evidence="15">
    <location>
        <begin position="933"/>
        <end position="945"/>
    </location>
</feature>
<dbReference type="GO" id="GO:0005634">
    <property type="term" value="C:nucleus"/>
    <property type="evidence" value="ECO:0007669"/>
    <property type="project" value="UniProtKB-SubCell"/>
</dbReference>
<feature type="compositionally biased region" description="Low complexity" evidence="15">
    <location>
        <begin position="1316"/>
        <end position="1333"/>
    </location>
</feature>
<feature type="compositionally biased region" description="Low complexity" evidence="15">
    <location>
        <begin position="204"/>
        <end position="245"/>
    </location>
</feature>
<feature type="region of interest" description="Disordered" evidence="15">
    <location>
        <begin position="979"/>
        <end position="1031"/>
    </location>
</feature>
<feature type="compositionally biased region" description="Low complexity" evidence="15">
    <location>
        <begin position="860"/>
        <end position="879"/>
    </location>
</feature>
<dbReference type="FunFam" id="1.10.260.40:FF:000027">
    <property type="entry name" value="Homeobox protein cut-like"/>
    <property type="match status" value="1"/>
</dbReference>
<feature type="compositionally biased region" description="Acidic residues" evidence="15">
    <location>
        <begin position="1975"/>
        <end position="2017"/>
    </location>
</feature>
<evidence type="ECO:0000256" key="14">
    <source>
        <dbReference type="SAM" id="Coils"/>
    </source>
</evidence>
<feature type="region of interest" description="Disordered" evidence="15">
    <location>
        <begin position="1068"/>
        <end position="1159"/>
    </location>
</feature>
<dbReference type="InterPro" id="IPR009057">
    <property type="entry name" value="Homeodomain-like_sf"/>
</dbReference>
<evidence type="ECO:0000256" key="9">
    <source>
        <dbReference type="ARBA" id="ARBA00023163"/>
    </source>
</evidence>
<keyword evidence="19" id="KW-1185">Reference proteome</keyword>
<comment type="subcellular location">
    <subcellularLocation>
        <location evidence="1 11 12">Nucleus</location>
    </subcellularLocation>
</comment>
<evidence type="ECO:0000259" key="17">
    <source>
        <dbReference type="PROSITE" id="PS51042"/>
    </source>
</evidence>
<feature type="compositionally biased region" description="Gly residues" evidence="15">
    <location>
        <begin position="1101"/>
        <end position="1110"/>
    </location>
</feature>
<evidence type="ECO:0000256" key="10">
    <source>
        <dbReference type="ARBA" id="ARBA00023242"/>
    </source>
</evidence>
<proteinExistence type="inferred from homology"/>
<feature type="compositionally biased region" description="Acidic residues" evidence="15">
    <location>
        <begin position="1849"/>
        <end position="1862"/>
    </location>
</feature>
<dbReference type="SUPFAM" id="SSF47413">
    <property type="entry name" value="lambda repressor-like DNA-binding domains"/>
    <property type="match status" value="3"/>
</dbReference>
<feature type="domain" description="Homeobox" evidence="16">
    <location>
        <begin position="1615"/>
        <end position="1675"/>
    </location>
</feature>
<feature type="compositionally biased region" description="Polar residues" evidence="15">
    <location>
        <begin position="1710"/>
        <end position="1729"/>
    </location>
</feature>
<feature type="region of interest" description="Disordered" evidence="15">
    <location>
        <begin position="562"/>
        <end position="591"/>
    </location>
</feature>
<evidence type="ECO:0000256" key="4">
    <source>
        <dbReference type="ARBA" id="ARBA00022737"/>
    </source>
</evidence>
<evidence type="ECO:0000256" key="2">
    <source>
        <dbReference type="ARBA" id="ARBA00008190"/>
    </source>
</evidence>
<name>A0AAE0ZCS6_9GAST</name>
<evidence type="ECO:0000256" key="12">
    <source>
        <dbReference type="RuleBase" id="RU000682"/>
    </source>
</evidence>
<dbReference type="SMART" id="SM01109">
    <property type="entry name" value="CUT"/>
    <property type="match status" value="3"/>
</dbReference>
<dbReference type="Gene3D" id="1.10.260.40">
    <property type="entry name" value="lambda repressor-like DNA-binding domains"/>
    <property type="match status" value="3"/>
</dbReference>
<feature type="compositionally biased region" description="Low complexity" evidence="15">
    <location>
        <begin position="1895"/>
        <end position="1911"/>
    </location>
</feature>
<dbReference type="CDD" id="cd00086">
    <property type="entry name" value="homeodomain"/>
    <property type="match status" value="1"/>
</dbReference>
<feature type="compositionally biased region" description="Low complexity" evidence="15">
    <location>
        <begin position="452"/>
        <end position="497"/>
    </location>
</feature>
<evidence type="ECO:0000256" key="13">
    <source>
        <dbReference type="RuleBase" id="RU361129"/>
    </source>
</evidence>
<keyword evidence="3" id="KW-0597">Phosphoprotein</keyword>
<feature type="region of interest" description="Disordered" evidence="15">
    <location>
        <begin position="729"/>
        <end position="820"/>
    </location>
</feature>
<feature type="compositionally biased region" description="Acidic residues" evidence="15">
    <location>
        <begin position="1814"/>
        <end position="1823"/>
    </location>
</feature>
<feature type="compositionally biased region" description="Low complexity" evidence="15">
    <location>
        <begin position="1145"/>
        <end position="1155"/>
    </location>
</feature>
<dbReference type="PANTHER" id="PTHR14043:SF2">
    <property type="entry name" value="HOMEOBOX PROTEIN CUT"/>
    <property type="match status" value="1"/>
</dbReference>
<dbReference type="Pfam" id="PF00046">
    <property type="entry name" value="Homeodomain"/>
    <property type="match status" value="1"/>
</dbReference>
<feature type="coiled-coil region" evidence="14">
    <location>
        <begin position="72"/>
        <end position="151"/>
    </location>
</feature>
<feature type="domain" description="CUT" evidence="17">
    <location>
        <begin position="582"/>
        <end position="669"/>
    </location>
</feature>
<accession>A0AAE0ZCS6</accession>
<dbReference type="FunFam" id="1.10.260.40:FF:000004">
    <property type="entry name" value="Cut-like homeobox 1a"/>
    <property type="match status" value="1"/>
</dbReference>
<feature type="region of interest" description="Disordered" evidence="15">
    <location>
        <begin position="860"/>
        <end position="962"/>
    </location>
</feature>
<keyword evidence="6 14" id="KW-0175">Coiled coil</keyword>
<feature type="region of interest" description="Disordered" evidence="15">
    <location>
        <begin position="204"/>
        <end position="387"/>
    </location>
</feature>
<feature type="compositionally biased region" description="Polar residues" evidence="15">
    <location>
        <begin position="1124"/>
        <end position="1136"/>
    </location>
</feature>
<gene>
    <name evidence="18" type="ORF">RRG08_056893</name>
</gene>
<dbReference type="SMART" id="SM00389">
    <property type="entry name" value="HOX"/>
    <property type="match status" value="1"/>
</dbReference>
<feature type="compositionally biased region" description="Low complexity" evidence="15">
    <location>
        <begin position="332"/>
        <end position="379"/>
    </location>
</feature>
<dbReference type="InterPro" id="IPR001356">
    <property type="entry name" value="HD"/>
</dbReference>
<keyword evidence="10 11" id="KW-0539">Nucleus</keyword>
<feature type="region of interest" description="Disordered" evidence="15">
    <location>
        <begin position="1673"/>
        <end position="1765"/>
    </location>
</feature>
<feature type="compositionally biased region" description="Low complexity" evidence="15">
    <location>
        <begin position="1278"/>
        <end position="1295"/>
    </location>
</feature>
<feature type="compositionally biased region" description="Low complexity" evidence="15">
    <location>
        <begin position="1936"/>
        <end position="1949"/>
    </location>
</feature>
<feature type="DNA-binding region" description="Homeobox" evidence="11">
    <location>
        <begin position="1617"/>
        <end position="1676"/>
    </location>
</feature>
<feature type="region of interest" description="Disordered" evidence="15">
    <location>
        <begin position="1795"/>
        <end position="2028"/>
    </location>
</feature>
<feature type="compositionally biased region" description="Basic and acidic residues" evidence="15">
    <location>
        <begin position="7"/>
        <end position="26"/>
    </location>
</feature>
<comment type="caution">
    <text evidence="18">The sequence shown here is derived from an EMBL/GenBank/DDBJ whole genome shotgun (WGS) entry which is preliminary data.</text>
</comment>
<dbReference type="GO" id="GO:0000981">
    <property type="term" value="F:DNA-binding transcription factor activity, RNA polymerase II-specific"/>
    <property type="evidence" value="ECO:0007669"/>
    <property type="project" value="InterPro"/>
</dbReference>
<dbReference type="GO" id="GO:0000977">
    <property type="term" value="F:RNA polymerase II transcription regulatory region sequence-specific DNA binding"/>
    <property type="evidence" value="ECO:0007669"/>
    <property type="project" value="TreeGrafter"/>
</dbReference>
<dbReference type="EMBL" id="JAWDGP010004194">
    <property type="protein sequence ID" value="KAK3766810.1"/>
    <property type="molecule type" value="Genomic_DNA"/>
</dbReference>
<dbReference type="Proteomes" id="UP001283361">
    <property type="component" value="Unassembled WGS sequence"/>
</dbReference>
<evidence type="ECO:0000256" key="7">
    <source>
        <dbReference type="ARBA" id="ARBA00023125"/>
    </source>
</evidence>
<evidence type="ECO:0000313" key="18">
    <source>
        <dbReference type="EMBL" id="KAK3766810.1"/>
    </source>
</evidence>
<feature type="compositionally biased region" description="Pro residues" evidence="15">
    <location>
        <begin position="1296"/>
        <end position="1315"/>
    </location>
</feature>